<reference evidence="2" key="1">
    <citation type="submission" date="2021-06" db="EMBL/GenBank/DDBJ databases">
        <authorList>
            <person name="Kallberg Y."/>
            <person name="Tangrot J."/>
            <person name="Rosling A."/>
        </authorList>
    </citation>
    <scope>NUCLEOTIDE SEQUENCE</scope>
    <source>
        <strain evidence="2">CL551</strain>
    </source>
</reference>
<evidence type="ECO:0000259" key="1">
    <source>
        <dbReference type="Pfam" id="PF05699"/>
    </source>
</evidence>
<dbReference type="AlphaFoldDB" id="A0A9N9EF39"/>
<feature type="non-terminal residue" evidence="2">
    <location>
        <position position="54"/>
    </location>
</feature>
<dbReference type="PANTHER" id="PTHR46169">
    <property type="entry name" value="DNA REPLICATION-RELATED ELEMENT FACTOR, ISOFORM A"/>
    <property type="match status" value="1"/>
</dbReference>
<dbReference type="InterPro" id="IPR008906">
    <property type="entry name" value="HATC_C_dom"/>
</dbReference>
<dbReference type="GO" id="GO:0005634">
    <property type="term" value="C:nucleus"/>
    <property type="evidence" value="ECO:0007669"/>
    <property type="project" value="TreeGrafter"/>
</dbReference>
<organism evidence="2 3">
    <name type="scientific">Acaulospora morrowiae</name>
    <dbReference type="NCBI Taxonomy" id="94023"/>
    <lineage>
        <taxon>Eukaryota</taxon>
        <taxon>Fungi</taxon>
        <taxon>Fungi incertae sedis</taxon>
        <taxon>Mucoromycota</taxon>
        <taxon>Glomeromycotina</taxon>
        <taxon>Glomeromycetes</taxon>
        <taxon>Diversisporales</taxon>
        <taxon>Acaulosporaceae</taxon>
        <taxon>Acaulospora</taxon>
    </lineage>
</organism>
<dbReference type="InterPro" id="IPR052717">
    <property type="entry name" value="Vacuolar_transposase_reg"/>
</dbReference>
<comment type="caution">
    <text evidence="2">The sequence shown here is derived from an EMBL/GenBank/DDBJ whole genome shotgun (WGS) entry which is preliminary data.</text>
</comment>
<feature type="domain" description="HAT C-terminal dimerisation" evidence="1">
    <location>
        <begin position="4"/>
        <end position="54"/>
    </location>
</feature>
<accession>A0A9N9EF39</accession>
<protein>
    <submittedName>
        <fullName evidence="2">2318_t:CDS:1</fullName>
    </submittedName>
</protein>
<dbReference type="PANTHER" id="PTHR46169:SF15">
    <property type="entry name" value="INNER CENTROMERE PROTEIN A-LIKE ISOFORM X1-RELATED"/>
    <property type="match status" value="1"/>
</dbReference>
<dbReference type="Pfam" id="PF05699">
    <property type="entry name" value="Dimer_Tnp_hAT"/>
    <property type="match status" value="1"/>
</dbReference>
<evidence type="ECO:0000313" key="2">
    <source>
        <dbReference type="EMBL" id="CAG8669395.1"/>
    </source>
</evidence>
<sequence>MYKTENPLNWWKLYGRMLPSHAEQVRKYLAISASSVPSERLFSDAGNIITEKQN</sequence>
<name>A0A9N9EF39_9GLOM</name>
<proteinExistence type="predicted"/>
<dbReference type="SUPFAM" id="SSF53098">
    <property type="entry name" value="Ribonuclease H-like"/>
    <property type="match status" value="1"/>
</dbReference>
<dbReference type="Proteomes" id="UP000789342">
    <property type="component" value="Unassembled WGS sequence"/>
</dbReference>
<dbReference type="GO" id="GO:0046983">
    <property type="term" value="F:protein dimerization activity"/>
    <property type="evidence" value="ECO:0007669"/>
    <property type="project" value="InterPro"/>
</dbReference>
<evidence type="ECO:0000313" key="3">
    <source>
        <dbReference type="Proteomes" id="UP000789342"/>
    </source>
</evidence>
<dbReference type="OrthoDB" id="2409584at2759"/>
<keyword evidence="3" id="KW-1185">Reference proteome</keyword>
<dbReference type="GO" id="GO:0006357">
    <property type="term" value="P:regulation of transcription by RNA polymerase II"/>
    <property type="evidence" value="ECO:0007669"/>
    <property type="project" value="TreeGrafter"/>
</dbReference>
<dbReference type="InterPro" id="IPR012337">
    <property type="entry name" value="RNaseH-like_sf"/>
</dbReference>
<dbReference type="EMBL" id="CAJVPV010012367">
    <property type="protein sequence ID" value="CAG8669395.1"/>
    <property type="molecule type" value="Genomic_DNA"/>
</dbReference>
<gene>
    <name evidence="2" type="ORF">AMORRO_LOCUS10755</name>
</gene>